<dbReference type="GO" id="GO:0006783">
    <property type="term" value="P:heme biosynthetic process"/>
    <property type="evidence" value="ECO:0007669"/>
    <property type="project" value="TreeGrafter"/>
</dbReference>
<dbReference type="GO" id="GO:0070819">
    <property type="term" value="F:menaquinone-dependent protoporphyrinogen oxidase activity"/>
    <property type="evidence" value="ECO:0007669"/>
    <property type="project" value="TreeGrafter"/>
</dbReference>
<name>A0A7W3MVR6_9ACTN</name>
<dbReference type="Proteomes" id="UP000539313">
    <property type="component" value="Unassembled WGS sequence"/>
</dbReference>
<protein>
    <submittedName>
        <fullName evidence="2">Menaquinone-dependent protoporphyrinogen oxidase</fullName>
        <ecNumber evidence="2">1.3.5.3</ecNumber>
    </submittedName>
</protein>
<dbReference type="GO" id="GO:0010181">
    <property type="term" value="F:FMN binding"/>
    <property type="evidence" value="ECO:0007669"/>
    <property type="project" value="InterPro"/>
</dbReference>
<dbReference type="AlphaFoldDB" id="A0A7W3MVR6"/>
<dbReference type="Pfam" id="PF12724">
    <property type="entry name" value="Flavodoxin_5"/>
    <property type="match status" value="1"/>
</dbReference>
<dbReference type="InterPro" id="IPR052200">
    <property type="entry name" value="Protoporphyrinogen_IX_DH"/>
</dbReference>
<dbReference type="InterPro" id="IPR029039">
    <property type="entry name" value="Flavoprotein-like_sf"/>
</dbReference>
<evidence type="ECO:0000313" key="3">
    <source>
        <dbReference type="Proteomes" id="UP000539313"/>
    </source>
</evidence>
<proteinExistence type="predicted"/>
<dbReference type="RefSeq" id="WP_220500080.1">
    <property type="nucleotide sequence ID" value="NZ_JACJII010000001.1"/>
</dbReference>
<sequence>MTTRVLVAYGSKRGSTAEIAEWIADALRQEGIDADVADAGRVKDVTGYDAVILGGALYAGRWHRAARRFARRNAGELIHLPVWAFSSGPLDHTAEEGVIEPPPSLTRIMSRIGAQSHATFGGRLDPEVHGMIASAVAKKQGGDYRDREQVRAWAREIARELAAIGV</sequence>
<reference evidence="2 3" key="1">
    <citation type="submission" date="2020-08" db="EMBL/GenBank/DDBJ databases">
        <title>Sequencing the genomes of 1000 actinobacteria strains.</title>
        <authorList>
            <person name="Klenk H.-P."/>
        </authorList>
    </citation>
    <scope>NUCLEOTIDE SEQUENCE [LARGE SCALE GENOMIC DNA]</scope>
    <source>
        <strain evidence="2 3">DSM 45823</strain>
    </source>
</reference>
<dbReference type="PANTHER" id="PTHR38030:SF2">
    <property type="entry name" value="PROTOPORPHYRINOGEN IX DEHYDROGENASE [QUINONE]"/>
    <property type="match status" value="1"/>
</dbReference>
<dbReference type="EMBL" id="JACJII010000001">
    <property type="protein sequence ID" value="MBA9002786.1"/>
    <property type="molecule type" value="Genomic_DNA"/>
</dbReference>
<dbReference type="Gene3D" id="3.40.50.360">
    <property type="match status" value="1"/>
</dbReference>
<dbReference type="PANTHER" id="PTHR38030">
    <property type="entry name" value="PROTOPORPHYRINOGEN IX DEHYDROGENASE [MENAQUINONE]"/>
    <property type="match status" value="1"/>
</dbReference>
<keyword evidence="2" id="KW-0560">Oxidoreductase</keyword>
<dbReference type="SUPFAM" id="SSF52218">
    <property type="entry name" value="Flavoproteins"/>
    <property type="match status" value="1"/>
</dbReference>
<comment type="caution">
    <text evidence="2">The sequence shown here is derived from an EMBL/GenBank/DDBJ whole genome shotgun (WGS) entry which is preliminary data.</text>
</comment>
<dbReference type="InterPro" id="IPR008254">
    <property type="entry name" value="Flavodoxin/NO_synth"/>
</dbReference>
<organism evidence="2 3">
    <name type="scientific">Thermomonospora cellulosilytica</name>
    <dbReference type="NCBI Taxonomy" id="1411118"/>
    <lineage>
        <taxon>Bacteria</taxon>
        <taxon>Bacillati</taxon>
        <taxon>Actinomycetota</taxon>
        <taxon>Actinomycetes</taxon>
        <taxon>Streptosporangiales</taxon>
        <taxon>Thermomonosporaceae</taxon>
        <taxon>Thermomonospora</taxon>
    </lineage>
</organism>
<dbReference type="InterPro" id="IPR026816">
    <property type="entry name" value="Flavodoxin_dom"/>
</dbReference>
<accession>A0A7W3MVR6</accession>
<keyword evidence="3" id="KW-1185">Reference proteome</keyword>
<dbReference type="EC" id="1.3.5.3" evidence="2"/>
<feature type="domain" description="Flavodoxin-like" evidence="1">
    <location>
        <begin position="5"/>
        <end position="158"/>
    </location>
</feature>
<dbReference type="PROSITE" id="PS50902">
    <property type="entry name" value="FLAVODOXIN_LIKE"/>
    <property type="match status" value="1"/>
</dbReference>
<evidence type="ECO:0000259" key="1">
    <source>
        <dbReference type="PROSITE" id="PS50902"/>
    </source>
</evidence>
<gene>
    <name evidence="2" type="ORF">HNR21_001668</name>
</gene>
<evidence type="ECO:0000313" key="2">
    <source>
        <dbReference type="EMBL" id="MBA9002786.1"/>
    </source>
</evidence>